<dbReference type="AlphaFoldDB" id="A0A6C2UE59"/>
<evidence type="ECO:0000313" key="2">
    <source>
        <dbReference type="Proteomes" id="UP000366872"/>
    </source>
</evidence>
<dbReference type="EMBL" id="CAAHFG010000005">
    <property type="protein sequence ID" value="VGO17711.1"/>
    <property type="molecule type" value="Genomic_DNA"/>
</dbReference>
<gene>
    <name evidence="1" type="ORF">PDESU_06313</name>
</gene>
<proteinExistence type="predicted"/>
<reference evidence="1 2" key="1">
    <citation type="submission" date="2019-04" db="EMBL/GenBank/DDBJ databases">
        <authorList>
            <person name="Van Vliet M D."/>
        </authorList>
    </citation>
    <scope>NUCLEOTIDE SEQUENCE [LARGE SCALE GENOMIC DNA]</scope>
    <source>
        <strain evidence="1 2">F1</strain>
    </source>
</reference>
<protein>
    <submittedName>
        <fullName evidence="1">Uncharacterized protein</fullName>
    </submittedName>
</protein>
<sequence length="47" mass="5075">MNKGTPNTAMACVQGAEVRGVVIRPSRGKLLSHYALSNRFSSGCFDF</sequence>
<accession>A0A6C2UE59</accession>
<evidence type="ECO:0000313" key="1">
    <source>
        <dbReference type="EMBL" id="VGO17711.1"/>
    </source>
</evidence>
<name>A0A6C2UE59_PONDE</name>
<keyword evidence="2" id="KW-1185">Reference proteome</keyword>
<dbReference type="Proteomes" id="UP000366872">
    <property type="component" value="Unassembled WGS sequence"/>
</dbReference>
<organism evidence="1 2">
    <name type="scientific">Pontiella desulfatans</name>
    <dbReference type="NCBI Taxonomy" id="2750659"/>
    <lineage>
        <taxon>Bacteria</taxon>
        <taxon>Pseudomonadati</taxon>
        <taxon>Kiritimatiellota</taxon>
        <taxon>Kiritimatiellia</taxon>
        <taxon>Kiritimatiellales</taxon>
        <taxon>Pontiellaceae</taxon>
        <taxon>Pontiella</taxon>
    </lineage>
</organism>